<dbReference type="RefSeq" id="WP_185361918.1">
    <property type="nucleotide sequence ID" value="NZ_JAARNB010000005.1"/>
</dbReference>
<evidence type="ECO:0000256" key="1">
    <source>
        <dbReference type="ARBA" id="ARBA00023159"/>
    </source>
</evidence>
<dbReference type="InterPro" id="IPR036388">
    <property type="entry name" value="WH-like_DNA-bd_sf"/>
</dbReference>
<dbReference type="Proteomes" id="UP000532866">
    <property type="component" value="Unassembled WGS sequence"/>
</dbReference>
<gene>
    <name evidence="3" type="ORF">HB759_12745</name>
</gene>
<dbReference type="InterPro" id="IPR000595">
    <property type="entry name" value="cNMP-bd_dom"/>
</dbReference>
<dbReference type="EMBL" id="JAAROL010000005">
    <property type="protein sequence ID" value="MBC1332809.1"/>
    <property type="molecule type" value="Genomic_DNA"/>
</dbReference>
<dbReference type="Gene3D" id="1.10.10.10">
    <property type="entry name" value="Winged helix-like DNA-binding domain superfamily/Winged helix DNA-binding domain"/>
    <property type="match status" value="1"/>
</dbReference>
<dbReference type="SUPFAM" id="SSF46785">
    <property type="entry name" value="Winged helix' DNA-binding domain"/>
    <property type="match status" value="1"/>
</dbReference>
<evidence type="ECO:0000259" key="2">
    <source>
        <dbReference type="PROSITE" id="PS50042"/>
    </source>
</evidence>
<proteinExistence type="predicted"/>
<dbReference type="SMART" id="SM00100">
    <property type="entry name" value="cNMP"/>
    <property type="match status" value="1"/>
</dbReference>
<feature type="domain" description="Cyclic nucleotide-binding" evidence="2">
    <location>
        <begin position="36"/>
        <end position="118"/>
    </location>
</feature>
<dbReference type="InterPro" id="IPR018490">
    <property type="entry name" value="cNMP-bd_dom_sf"/>
</dbReference>
<accession>A0A7X0WFD5</accession>
<evidence type="ECO:0000313" key="3">
    <source>
        <dbReference type="EMBL" id="MBC1332809.1"/>
    </source>
</evidence>
<evidence type="ECO:0000313" key="4">
    <source>
        <dbReference type="Proteomes" id="UP000532866"/>
    </source>
</evidence>
<sequence>MSYMELFDKDVMEEEFSSEELLHVLSDKTSFPIDKERKVFRKKEQIAIENEVHDYIYFIQSGICGVWKNEHINNFIGENDIIGFNEILGNEPSFTSVIALTDIITWRFSKEQVMSKLMYSQEGAFYLYQYMKLVNANLLQKQTLQTEETKKQLLLTLTHLGQQYGDENQHQIILPKIFTKKIISNYLGMTRQHMTYLCKDFENNGIFEADTNQFILNKDNISISY</sequence>
<name>A0A7X0WFD5_9LIST</name>
<comment type="caution">
    <text evidence="3">The sequence shown here is derived from an EMBL/GenBank/DDBJ whole genome shotgun (WGS) entry which is preliminary data.</text>
</comment>
<dbReference type="InterPro" id="IPR036390">
    <property type="entry name" value="WH_DNA-bd_sf"/>
</dbReference>
<dbReference type="PROSITE" id="PS50042">
    <property type="entry name" value="CNMP_BINDING_3"/>
    <property type="match status" value="1"/>
</dbReference>
<dbReference type="Pfam" id="PF00027">
    <property type="entry name" value="cNMP_binding"/>
    <property type="match status" value="1"/>
</dbReference>
<dbReference type="Gene3D" id="2.60.120.10">
    <property type="entry name" value="Jelly Rolls"/>
    <property type="match status" value="1"/>
</dbReference>
<dbReference type="AlphaFoldDB" id="A0A7X0WFD5"/>
<reference evidence="3 4" key="1">
    <citation type="submission" date="2020-03" db="EMBL/GenBank/DDBJ databases">
        <title>Soil Listeria distribution.</title>
        <authorList>
            <person name="Liao J."/>
            <person name="Wiedmann M."/>
        </authorList>
    </citation>
    <scope>NUCLEOTIDE SEQUENCE [LARGE SCALE GENOMIC DNA]</scope>
    <source>
        <strain evidence="3 4">FSL L7-1833</strain>
    </source>
</reference>
<keyword evidence="1" id="KW-0010">Activator</keyword>
<dbReference type="InterPro" id="IPR014710">
    <property type="entry name" value="RmlC-like_jellyroll"/>
</dbReference>
<dbReference type="CDD" id="cd00038">
    <property type="entry name" value="CAP_ED"/>
    <property type="match status" value="1"/>
</dbReference>
<protein>
    <submittedName>
        <fullName evidence="3">Crp/Fnr family transcriptional regulator</fullName>
    </submittedName>
</protein>
<dbReference type="SUPFAM" id="SSF51206">
    <property type="entry name" value="cAMP-binding domain-like"/>
    <property type="match status" value="1"/>
</dbReference>
<organism evidence="3 4">
    <name type="scientific">Listeria booriae</name>
    <dbReference type="NCBI Taxonomy" id="1552123"/>
    <lineage>
        <taxon>Bacteria</taxon>
        <taxon>Bacillati</taxon>
        <taxon>Bacillota</taxon>
        <taxon>Bacilli</taxon>
        <taxon>Bacillales</taxon>
        <taxon>Listeriaceae</taxon>
        <taxon>Listeria</taxon>
    </lineage>
</organism>